<dbReference type="SUPFAM" id="SSF53448">
    <property type="entry name" value="Nucleotide-diphospho-sugar transferases"/>
    <property type="match status" value="1"/>
</dbReference>
<dbReference type="AlphaFoldDB" id="A0AAD1BJI7"/>
<protein>
    <submittedName>
        <fullName evidence="5">Glycosyl transferase, family 8</fullName>
    </submittedName>
</protein>
<evidence type="ECO:0000313" key="5">
    <source>
        <dbReference type="EMBL" id="BAR95861.1"/>
    </source>
</evidence>
<keyword evidence="2 5" id="KW-0808">Transferase</keyword>
<dbReference type="InterPro" id="IPR050748">
    <property type="entry name" value="Glycosyltrans_8_dom-fam"/>
</dbReference>
<dbReference type="Gene3D" id="3.90.550.10">
    <property type="entry name" value="Spore Coat Polysaccharide Biosynthesis Protein SpsA, Chain A"/>
    <property type="match status" value="1"/>
</dbReference>
<dbReference type="InterPro" id="IPR002495">
    <property type="entry name" value="Glyco_trans_8"/>
</dbReference>
<evidence type="ECO:0000256" key="2">
    <source>
        <dbReference type="ARBA" id="ARBA00022679"/>
    </source>
</evidence>
<keyword evidence="3" id="KW-0479">Metal-binding</keyword>
<evidence type="ECO:0000256" key="3">
    <source>
        <dbReference type="ARBA" id="ARBA00022723"/>
    </source>
</evidence>
<dbReference type="Proteomes" id="UP000067008">
    <property type="component" value="Chromosome 2"/>
</dbReference>
<evidence type="ECO:0000256" key="4">
    <source>
        <dbReference type="SAM" id="Phobius"/>
    </source>
</evidence>
<gene>
    <name evidence="5" type="ORF">PI172_1133</name>
</gene>
<dbReference type="CDD" id="cd04194">
    <property type="entry name" value="GT8_A4GalT_like"/>
    <property type="match status" value="1"/>
</dbReference>
<keyword evidence="1" id="KW-0328">Glycosyltransferase</keyword>
<dbReference type="PANTHER" id="PTHR13778:SF47">
    <property type="entry name" value="LIPOPOLYSACCHARIDE 1,3-GALACTOSYLTRANSFERASE"/>
    <property type="match status" value="1"/>
</dbReference>
<dbReference type="InterPro" id="IPR029044">
    <property type="entry name" value="Nucleotide-diphossugar_trans"/>
</dbReference>
<organism evidence="5 6">
    <name type="scientific">Prevotella intermedia</name>
    <dbReference type="NCBI Taxonomy" id="28131"/>
    <lineage>
        <taxon>Bacteria</taxon>
        <taxon>Pseudomonadati</taxon>
        <taxon>Bacteroidota</taxon>
        <taxon>Bacteroidia</taxon>
        <taxon>Bacteroidales</taxon>
        <taxon>Prevotellaceae</taxon>
        <taxon>Prevotella</taxon>
    </lineage>
</organism>
<dbReference type="RefSeq" id="WP_076169367.1">
    <property type="nucleotide sequence ID" value="NZ_AP014925.1"/>
</dbReference>
<name>A0AAD1BJI7_PREIN</name>
<dbReference type="GO" id="GO:0016757">
    <property type="term" value="F:glycosyltransferase activity"/>
    <property type="evidence" value="ECO:0007669"/>
    <property type="project" value="UniProtKB-KW"/>
</dbReference>
<proteinExistence type="predicted"/>
<evidence type="ECO:0000313" key="6">
    <source>
        <dbReference type="Proteomes" id="UP000067008"/>
    </source>
</evidence>
<dbReference type="PANTHER" id="PTHR13778">
    <property type="entry name" value="GLYCOSYLTRANSFERASE 8 DOMAIN-CONTAINING PROTEIN"/>
    <property type="match status" value="1"/>
</dbReference>
<dbReference type="EMBL" id="AP014925">
    <property type="protein sequence ID" value="BAR95861.1"/>
    <property type="molecule type" value="Genomic_DNA"/>
</dbReference>
<dbReference type="Pfam" id="PF01501">
    <property type="entry name" value="Glyco_transf_8"/>
    <property type="match status" value="1"/>
</dbReference>
<keyword evidence="4" id="KW-0812">Transmembrane</keyword>
<accession>A0AAD1BJI7</accession>
<dbReference type="GO" id="GO:0046872">
    <property type="term" value="F:metal ion binding"/>
    <property type="evidence" value="ECO:0007669"/>
    <property type="project" value="UniProtKB-KW"/>
</dbReference>
<keyword evidence="4" id="KW-1133">Transmembrane helix</keyword>
<reference evidence="5 6" key="1">
    <citation type="submission" date="2015-07" db="EMBL/GenBank/DDBJ databases">
        <title>Complete genome sequence of Prevotella intermedia strain 17-2.</title>
        <authorList>
            <person name="Nambu T."/>
        </authorList>
    </citation>
    <scope>NUCLEOTIDE SEQUENCE [LARGE SCALE GENOMIC DNA]</scope>
    <source>
        <strain evidence="5 6">17-2</strain>
    </source>
</reference>
<sequence>MRFDLTCSTDDNYVQHCMAMLCSVLENNRNHDIFIHLLHHGLSQNGQQLISNMVLRYGAKIRYYDVDVDRLSSFSIAEYHPNLSIATYFRFFLPSFLDSSIKKVLYLDCDVIVLKDVSELFHIDLAGYGVAGVKDVTPNSDKHRQVMGLELDDRAFCAGVLMINLEYWRLNNSEERLFKYASEMNGKLIMEDQDVLNYEFKRHWFQLPYKYSYTPMSIAPLDISQKWADIFEYVSSPSIIHYAAHVKPWLDIRIPDDQYYWKYVKISEYPTPTITHCQERYRNAIRITKVRYYLNYYLRPFIPHIFEILIKDIAGIFILFSYALGRKDFKAYRLKKWLEKYNFLN</sequence>
<feature type="transmembrane region" description="Helical" evidence="4">
    <location>
        <begin position="301"/>
        <end position="325"/>
    </location>
</feature>
<evidence type="ECO:0000256" key="1">
    <source>
        <dbReference type="ARBA" id="ARBA00022676"/>
    </source>
</evidence>
<keyword evidence="4" id="KW-0472">Membrane</keyword>